<keyword evidence="7" id="KW-1133">Transmembrane helix</keyword>
<evidence type="ECO:0000256" key="1">
    <source>
        <dbReference type="ARBA" id="ARBA00004127"/>
    </source>
</evidence>
<dbReference type="InterPro" id="IPR036640">
    <property type="entry name" value="ABC1_TM_sf"/>
</dbReference>
<dbReference type="GO" id="GO:0005524">
    <property type="term" value="F:ATP binding"/>
    <property type="evidence" value="ECO:0007669"/>
    <property type="project" value="UniProtKB-KW"/>
</dbReference>
<dbReference type="PANTHER" id="PTHR24223">
    <property type="entry name" value="ATP-BINDING CASSETTE SUB-FAMILY C"/>
    <property type="match status" value="1"/>
</dbReference>
<dbReference type="OrthoDB" id="262778at2759"/>
<accession>A0A1V9XUC8</accession>
<gene>
    <name evidence="11" type="ORF">BIW11_07324</name>
</gene>
<keyword evidence="5" id="KW-0547">Nucleotide-binding</keyword>
<keyword evidence="4" id="KW-0677">Repeat</keyword>
<feature type="region of interest" description="Disordered" evidence="9">
    <location>
        <begin position="1"/>
        <end position="31"/>
    </location>
</feature>
<evidence type="ECO:0000256" key="4">
    <source>
        <dbReference type="ARBA" id="ARBA00022737"/>
    </source>
</evidence>
<sequence>MLVLTMSGNSSMPGRPTISDESEEGDPKNCRYTDRKPNLWNRLTFGHLTRVILKGSWETIEAKDLNPLHTLFTAKDTSERLLRLWKAKYSRMRHDGDGDTLENGLVGDLDTDVFILPDSKSTKINMVWLVINAFWPHFLLAFICKLFQLSAGLLPPFLVGYLLDVLKNKEMPDRYGYYVAGVLFLSQQMSSLMTAHIYGTLLNIGIKCRSGFSSVIYQKALRLSSKSTKEFSTGDVINLVSVDLQNVMRCVMLSVSLWGSPINVRCLNSSHREFECTNIFYTRLC</sequence>
<evidence type="ECO:0000313" key="11">
    <source>
        <dbReference type="EMBL" id="OQR77107.1"/>
    </source>
</evidence>
<dbReference type="Gene3D" id="1.20.1560.10">
    <property type="entry name" value="ABC transporter type 1, transmembrane domain"/>
    <property type="match status" value="1"/>
</dbReference>
<dbReference type="GO" id="GO:0016020">
    <property type="term" value="C:membrane"/>
    <property type="evidence" value="ECO:0007669"/>
    <property type="project" value="InterPro"/>
</dbReference>
<dbReference type="InterPro" id="IPR011527">
    <property type="entry name" value="ABC1_TM_dom"/>
</dbReference>
<dbReference type="PROSITE" id="PS50929">
    <property type="entry name" value="ABC_TM1F"/>
    <property type="match status" value="1"/>
</dbReference>
<evidence type="ECO:0000259" key="10">
    <source>
        <dbReference type="PROSITE" id="PS50929"/>
    </source>
</evidence>
<dbReference type="GO" id="GO:0140359">
    <property type="term" value="F:ABC-type transporter activity"/>
    <property type="evidence" value="ECO:0007669"/>
    <property type="project" value="InterPro"/>
</dbReference>
<keyword evidence="3" id="KW-0812">Transmembrane</keyword>
<evidence type="ECO:0000256" key="5">
    <source>
        <dbReference type="ARBA" id="ARBA00022741"/>
    </source>
</evidence>
<keyword evidence="12" id="KW-1185">Reference proteome</keyword>
<evidence type="ECO:0000256" key="7">
    <source>
        <dbReference type="ARBA" id="ARBA00022989"/>
    </source>
</evidence>
<evidence type="ECO:0000256" key="3">
    <source>
        <dbReference type="ARBA" id="ARBA00022692"/>
    </source>
</evidence>
<proteinExistence type="predicted"/>
<feature type="domain" description="ABC transmembrane type-1" evidence="10">
    <location>
        <begin position="139"/>
        <end position="264"/>
    </location>
</feature>
<protein>
    <submittedName>
        <fullName evidence="11">Multidrug resistance-associated protein 1-like</fullName>
    </submittedName>
</protein>
<dbReference type="Pfam" id="PF00664">
    <property type="entry name" value="ABC_membrane"/>
    <property type="match status" value="1"/>
</dbReference>
<dbReference type="InParanoid" id="A0A1V9XUC8"/>
<comment type="subcellular location">
    <subcellularLocation>
        <location evidence="1">Endomembrane system</location>
        <topology evidence="1">Multi-pass membrane protein</topology>
    </subcellularLocation>
</comment>
<dbReference type="STRING" id="418985.A0A1V9XUC8"/>
<evidence type="ECO:0000256" key="6">
    <source>
        <dbReference type="ARBA" id="ARBA00022840"/>
    </source>
</evidence>
<keyword evidence="8" id="KW-0472">Membrane</keyword>
<keyword evidence="6" id="KW-0067">ATP-binding</keyword>
<evidence type="ECO:0000256" key="9">
    <source>
        <dbReference type="SAM" id="MobiDB-lite"/>
    </source>
</evidence>
<name>A0A1V9XUC8_9ACAR</name>
<dbReference type="AlphaFoldDB" id="A0A1V9XUC8"/>
<evidence type="ECO:0000256" key="8">
    <source>
        <dbReference type="ARBA" id="ARBA00023136"/>
    </source>
</evidence>
<dbReference type="EMBL" id="MNPL01003926">
    <property type="protein sequence ID" value="OQR77107.1"/>
    <property type="molecule type" value="Genomic_DNA"/>
</dbReference>
<comment type="caution">
    <text evidence="11">The sequence shown here is derived from an EMBL/GenBank/DDBJ whole genome shotgun (WGS) entry which is preliminary data.</text>
</comment>
<reference evidence="11 12" key="1">
    <citation type="journal article" date="2017" name="Gigascience">
        <title>Draft genome of the honey bee ectoparasitic mite, Tropilaelaps mercedesae, is shaped by the parasitic life history.</title>
        <authorList>
            <person name="Dong X."/>
            <person name="Armstrong S.D."/>
            <person name="Xia D."/>
            <person name="Makepeace B.L."/>
            <person name="Darby A.C."/>
            <person name="Kadowaki T."/>
        </authorList>
    </citation>
    <scope>NUCLEOTIDE SEQUENCE [LARGE SCALE GENOMIC DNA]</scope>
    <source>
        <strain evidence="11">Wuxi-XJTLU</strain>
    </source>
</reference>
<dbReference type="SUPFAM" id="SSF90123">
    <property type="entry name" value="ABC transporter transmembrane region"/>
    <property type="match status" value="1"/>
</dbReference>
<organism evidence="11 12">
    <name type="scientific">Tropilaelaps mercedesae</name>
    <dbReference type="NCBI Taxonomy" id="418985"/>
    <lineage>
        <taxon>Eukaryota</taxon>
        <taxon>Metazoa</taxon>
        <taxon>Ecdysozoa</taxon>
        <taxon>Arthropoda</taxon>
        <taxon>Chelicerata</taxon>
        <taxon>Arachnida</taxon>
        <taxon>Acari</taxon>
        <taxon>Parasitiformes</taxon>
        <taxon>Mesostigmata</taxon>
        <taxon>Gamasina</taxon>
        <taxon>Dermanyssoidea</taxon>
        <taxon>Laelapidae</taxon>
        <taxon>Tropilaelaps</taxon>
    </lineage>
</organism>
<evidence type="ECO:0000313" key="12">
    <source>
        <dbReference type="Proteomes" id="UP000192247"/>
    </source>
</evidence>
<dbReference type="GO" id="GO:0012505">
    <property type="term" value="C:endomembrane system"/>
    <property type="evidence" value="ECO:0007669"/>
    <property type="project" value="UniProtKB-SubCell"/>
</dbReference>
<dbReference type="InterPro" id="IPR050173">
    <property type="entry name" value="ABC_transporter_C-like"/>
</dbReference>
<feature type="compositionally biased region" description="Polar residues" evidence="9">
    <location>
        <begin position="1"/>
        <end position="12"/>
    </location>
</feature>
<evidence type="ECO:0000256" key="2">
    <source>
        <dbReference type="ARBA" id="ARBA00022448"/>
    </source>
</evidence>
<keyword evidence="2" id="KW-0813">Transport</keyword>
<dbReference type="PANTHER" id="PTHR24223:SF443">
    <property type="entry name" value="MULTIDRUG-RESISTANCE LIKE PROTEIN 1, ISOFORM I"/>
    <property type="match status" value="1"/>
</dbReference>
<dbReference type="Proteomes" id="UP000192247">
    <property type="component" value="Unassembled WGS sequence"/>
</dbReference>